<feature type="compositionally biased region" description="Basic and acidic residues" evidence="1">
    <location>
        <begin position="186"/>
        <end position="204"/>
    </location>
</feature>
<feature type="compositionally biased region" description="Polar residues" evidence="1">
    <location>
        <begin position="305"/>
        <end position="316"/>
    </location>
</feature>
<gene>
    <name evidence="2" type="ORF">C0Q70_08352</name>
</gene>
<keyword evidence="3" id="KW-1185">Reference proteome</keyword>
<evidence type="ECO:0000313" key="3">
    <source>
        <dbReference type="Proteomes" id="UP000245119"/>
    </source>
</evidence>
<comment type="caution">
    <text evidence="2">The sequence shown here is derived from an EMBL/GenBank/DDBJ whole genome shotgun (WGS) entry which is preliminary data.</text>
</comment>
<evidence type="ECO:0000256" key="1">
    <source>
        <dbReference type="SAM" id="MobiDB-lite"/>
    </source>
</evidence>
<evidence type="ECO:0000313" key="2">
    <source>
        <dbReference type="EMBL" id="PVD32905.1"/>
    </source>
</evidence>
<dbReference type="Proteomes" id="UP000245119">
    <property type="component" value="Linkage Group LG4"/>
</dbReference>
<dbReference type="EMBL" id="PZQS01000004">
    <property type="protein sequence ID" value="PVD32905.1"/>
    <property type="molecule type" value="Genomic_DNA"/>
</dbReference>
<dbReference type="OrthoDB" id="6106191at2759"/>
<proteinExistence type="predicted"/>
<protein>
    <submittedName>
        <fullName evidence="2">Uncharacterized protein</fullName>
    </submittedName>
</protein>
<reference evidence="2 3" key="1">
    <citation type="submission" date="2018-04" db="EMBL/GenBank/DDBJ databases">
        <title>The genome of golden apple snail Pomacea canaliculata provides insight into stress tolerance and invasive adaptation.</title>
        <authorList>
            <person name="Liu C."/>
            <person name="Liu B."/>
            <person name="Ren Y."/>
            <person name="Zhang Y."/>
            <person name="Wang H."/>
            <person name="Li S."/>
            <person name="Jiang F."/>
            <person name="Yin L."/>
            <person name="Zhang G."/>
            <person name="Qian W."/>
            <person name="Fan W."/>
        </authorList>
    </citation>
    <scope>NUCLEOTIDE SEQUENCE [LARGE SCALE GENOMIC DNA]</scope>
    <source>
        <strain evidence="2">SZHN2017</strain>
        <tissue evidence="2">Muscle</tissue>
    </source>
</reference>
<sequence length="368" mass="42363">MEGFVEALYTVDGATDKKKTQAMIRILKGAISISKSRTGDVVYRYNRHEKKALSQRLCKYDRESARSQVNIDSQKRDVLRKWKLVFGRQRSISDSLRSFDEMLEEAIATCRIFRSRGDEVEVKNTLNEESKKEEGETQEEVEQKPEEAVILQLDLKSNTNNSALPVMPIVLPRLYLGGALNNARLEDKERESARREREMEEKSLQKRQANELPHFDWKLMKCFLNDQKYLHQDLLTRNALLKIKTDVGKDHVFFKYLVKTRLPDNAHTLLERIERGNTLPAINYSTHASARPEAANRDSRHRGSANHSSRLVGSESTKTNVVRRRKVGKVEENGFTPRSFVTPSPRGQDEASLKVACEKNVRFSTERT</sequence>
<feature type="region of interest" description="Disordered" evidence="1">
    <location>
        <begin position="124"/>
        <end position="145"/>
    </location>
</feature>
<feature type="region of interest" description="Disordered" evidence="1">
    <location>
        <begin position="186"/>
        <end position="207"/>
    </location>
</feature>
<feature type="region of interest" description="Disordered" evidence="1">
    <location>
        <begin position="283"/>
        <end position="353"/>
    </location>
</feature>
<name>A0A2T7PHK4_POMCA</name>
<dbReference type="AlphaFoldDB" id="A0A2T7PHK4"/>
<accession>A0A2T7PHK4</accession>
<organism evidence="2 3">
    <name type="scientific">Pomacea canaliculata</name>
    <name type="common">Golden apple snail</name>
    <dbReference type="NCBI Taxonomy" id="400727"/>
    <lineage>
        <taxon>Eukaryota</taxon>
        <taxon>Metazoa</taxon>
        <taxon>Spiralia</taxon>
        <taxon>Lophotrochozoa</taxon>
        <taxon>Mollusca</taxon>
        <taxon>Gastropoda</taxon>
        <taxon>Caenogastropoda</taxon>
        <taxon>Architaenioglossa</taxon>
        <taxon>Ampullarioidea</taxon>
        <taxon>Ampullariidae</taxon>
        <taxon>Pomacea</taxon>
    </lineage>
</organism>
<dbReference type="OMA" id="METCVES"/>